<name>A0A1M6SB65_PSETH</name>
<sequence>MRRVIIVLLVLVGLFVAADFGAAALAESVVSRQMRQQIGLRDDPSVRINGFPFLTQALTGRYGSVDVQANNITVAELEDLSVQAQLRDVDAPLSTVLGSGPKTLKVGEAEGSVRIPARDVEQLLNRNGAITLDDLRIDPVDEAGLKAAAEESDDTSLTSIDPDLAVRLTATTVLPLLGENEVSVIAQLSLDNGKARIVPRDVRFGGNALPTAVQRVVAEVFTVTVDPGSLPLQVTPTELTAESGALRVSGTARNLTIGGASTE</sequence>
<dbReference type="AlphaFoldDB" id="A0A1M6SB65"/>
<dbReference type="Proteomes" id="UP000184363">
    <property type="component" value="Unassembled WGS sequence"/>
</dbReference>
<accession>A0A1M6SB65</accession>
<evidence type="ECO:0000313" key="2">
    <source>
        <dbReference type="Proteomes" id="UP000184363"/>
    </source>
</evidence>
<organism evidence="1 2">
    <name type="scientific">Pseudonocardia thermophila</name>
    <dbReference type="NCBI Taxonomy" id="1848"/>
    <lineage>
        <taxon>Bacteria</taxon>
        <taxon>Bacillati</taxon>
        <taxon>Actinomycetota</taxon>
        <taxon>Actinomycetes</taxon>
        <taxon>Pseudonocardiales</taxon>
        <taxon>Pseudonocardiaceae</taxon>
        <taxon>Pseudonocardia</taxon>
    </lineage>
</organism>
<gene>
    <name evidence="1" type="ORF">SAMN05443637_10637</name>
</gene>
<dbReference type="STRING" id="1848.SAMN05443637_10637"/>
<dbReference type="InterPro" id="IPR021373">
    <property type="entry name" value="DUF2993"/>
</dbReference>
<reference evidence="1 2" key="1">
    <citation type="submission" date="2016-11" db="EMBL/GenBank/DDBJ databases">
        <authorList>
            <person name="Jaros S."/>
            <person name="Januszkiewicz K."/>
            <person name="Wedrychowicz H."/>
        </authorList>
    </citation>
    <scope>NUCLEOTIDE SEQUENCE [LARGE SCALE GENOMIC DNA]</scope>
    <source>
        <strain evidence="1 2">DSM 43832</strain>
    </source>
</reference>
<keyword evidence="2" id="KW-1185">Reference proteome</keyword>
<evidence type="ECO:0008006" key="3">
    <source>
        <dbReference type="Google" id="ProtNLM"/>
    </source>
</evidence>
<dbReference type="EMBL" id="FRAP01000006">
    <property type="protein sequence ID" value="SHK41859.1"/>
    <property type="molecule type" value="Genomic_DNA"/>
</dbReference>
<proteinExistence type="predicted"/>
<dbReference type="Pfam" id="PF11209">
    <property type="entry name" value="LmeA"/>
    <property type="match status" value="1"/>
</dbReference>
<evidence type="ECO:0000313" key="1">
    <source>
        <dbReference type="EMBL" id="SHK41859.1"/>
    </source>
</evidence>
<protein>
    <recommendedName>
        <fullName evidence="3">DUF2993 domain-containing protein</fullName>
    </recommendedName>
</protein>